<sequence>MLVPGVLGALLVGAGIACQARINGELGTELGDGYIASVISFGSGLVLMLVILALSKPGRAGFRIIHTALRTREIPWWLVMGGASGALFVLSQGLAAGLLGIAVFTVAVVFGQTLSGLVVDRRGMGSTPPRSITPARIVGSALMLAAVVLVVSTQFIGSVPLWLVLLPFIAGLAIPWQQAANGEVRMLSGSPVTATVVNFVVGTTLLVLAAAVHAAFVGLPTAYPTNPVLYLGGAIGAGFIGLGAILAPRIGVLLLALGTISGQLVVALLLDIVVPADGHPLAWTTVAGTAITLVALVIAATPALRFRASRGAARP</sequence>
<reference evidence="2 3" key="1">
    <citation type="submission" date="2017-09" db="EMBL/GenBank/DDBJ databases">
        <authorList>
            <person name="Ehlers B."/>
            <person name="Leendertz F.H."/>
        </authorList>
    </citation>
    <scope>NUCLEOTIDE SEQUENCE [LARGE SCALE GENOMIC DNA]</scope>
    <source>
        <strain evidence="2 3">CGMCC 1.05381</strain>
    </source>
</reference>
<name>A0A2C8YH21_9MICO</name>
<keyword evidence="3" id="KW-1185">Reference proteome</keyword>
<evidence type="ECO:0000313" key="2">
    <source>
        <dbReference type="EMBL" id="SOE49630.1"/>
    </source>
</evidence>
<feature type="transmembrane region" description="Helical" evidence="1">
    <location>
        <begin position="196"/>
        <end position="216"/>
    </location>
</feature>
<dbReference type="AlphaFoldDB" id="A0A2C8YH21"/>
<evidence type="ECO:0000256" key="1">
    <source>
        <dbReference type="SAM" id="Phobius"/>
    </source>
</evidence>
<dbReference type="OrthoDB" id="6463253at2"/>
<feature type="transmembrane region" description="Helical" evidence="1">
    <location>
        <begin position="34"/>
        <end position="54"/>
    </location>
</feature>
<proteinExistence type="predicted"/>
<feature type="transmembrane region" description="Helical" evidence="1">
    <location>
        <begin position="74"/>
        <end position="91"/>
    </location>
</feature>
<keyword evidence="1" id="KW-0472">Membrane</keyword>
<feature type="transmembrane region" description="Helical" evidence="1">
    <location>
        <begin position="253"/>
        <end position="274"/>
    </location>
</feature>
<feature type="transmembrane region" description="Helical" evidence="1">
    <location>
        <begin position="228"/>
        <end position="246"/>
    </location>
</feature>
<dbReference type="GO" id="GO:0005886">
    <property type="term" value="C:plasma membrane"/>
    <property type="evidence" value="ECO:0007669"/>
    <property type="project" value="TreeGrafter"/>
</dbReference>
<keyword evidence="1" id="KW-0812">Transmembrane</keyword>
<feature type="transmembrane region" description="Helical" evidence="1">
    <location>
        <begin position="280"/>
        <end position="304"/>
    </location>
</feature>
<dbReference type="Proteomes" id="UP000219440">
    <property type="component" value="Unassembled WGS sequence"/>
</dbReference>
<dbReference type="PANTHER" id="PTHR34821">
    <property type="entry name" value="INNER MEMBRANE PROTEIN YDCZ"/>
    <property type="match status" value="1"/>
</dbReference>
<organism evidence="2 3">
    <name type="scientific">Salinibacterium xinjiangense</name>
    <dbReference type="NCBI Taxonomy" id="386302"/>
    <lineage>
        <taxon>Bacteria</taxon>
        <taxon>Bacillati</taxon>
        <taxon>Actinomycetota</taxon>
        <taxon>Actinomycetes</taxon>
        <taxon>Micrococcales</taxon>
        <taxon>Microbacteriaceae</taxon>
        <taxon>Salinibacterium</taxon>
    </lineage>
</organism>
<dbReference type="EMBL" id="OCST01000001">
    <property type="protein sequence ID" value="SOE49630.1"/>
    <property type="molecule type" value="Genomic_DNA"/>
</dbReference>
<dbReference type="PANTHER" id="PTHR34821:SF2">
    <property type="entry name" value="INNER MEMBRANE PROTEIN YDCZ"/>
    <property type="match status" value="1"/>
</dbReference>
<dbReference type="InterPro" id="IPR006750">
    <property type="entry name" value="YdcZ"/>
</dbReference>
<accession>A0A2C8YH21</accession>
<feature type="transmembrane region" description="Helical" evidence="1">
    <location>
        <begin position="159"/>
        <end position="176"/>
    </location>
</feature>
<gene>
    <name evidence="2" type="ORF">SAMN06296378_0323</name>
</gene>
<keyword evidence="1" id="KW-1133">Transmembrane helix</keyword>
<protein>
    <submittedName>
        <fullName evidence="2">Transporter family-2 protein</fullName>
    </submittedName>
</protein>
<feature type="transmembrane region" description="Helical" evidence="1">
    <location>
        <begin position="97"/>
        <end position="119"/>
    </location>
</feature>
<evidence type="ECO:0000313" key="3">
    <source>
        <dbReference type="Proteomes" id="UP000219440"/>
    </source>
</evidence>
<feature type="transmembrane region" description="Helical" evidence="1">
    <location>
        <begin position="131"/>
        <end position="153"/>
    </location>
</feature>
<dbReference type="Pfam" id="PF04657">
    <property type="entry name" value="DMT_YdcZ"/>
    <property type="match status" value="2"/>
</dbReference>